<dbReference type="EMBL" id="QMFB01000040">
    <property type="protein sequence ID" value="RAV10928.1"/>
    <property type="molecule type" value="Genomic_DNA"/>
</dbReference>
<dbReference type="Proteomes" id="UP000250369">
    <property type="component" value="Unassembled WGS sequence"/>
</dbReference>
<dbReference type="InterPro" id="IPR045385">
    <property type="entry name" value="DUF6526"/>
</dbReference>
<evidence type="ECO:0000313" key="2">
    <source>
        <dbReference type="EMBL" id="RAV10928.1"/>
    </source>
</evidence>
<dbReference type="OrthoDB" id="765463at2"/>
<keyword evidence="1" id="KW-0812">Transmembrane</keyword>
<dbReference type="RefSeq" id="WP_113036082.1">
    <property type="nucleotide sequence ID" value="NZ_QMFB01000040.1"/>
</dbReference>
<evidence type="ECO:0000256" key="1">
    <source>
        <dbReference type="SAM" id="Phobius"/>
    </source>
</evidence>
<sequence length="143" mass="16610">MNKQSKQNYHNHKKYTPLYHFVLASIAPIGLIASVVYAFLEAFSFMSILLLGVWISVMILVVLVRQFATKLQDRIIRQEENFRHFILTNKRLDARLTLQQIIALRFAEDEAFPALCVKAAETGMHPDEIKKSVRSWRADHLRV</sequence>
<comment type="caution">
    <text evidence="2">The sequence shown here is derived from an EMBL/GenBank/DDBJ whole genome shotgun (WGS) entry which is preliminary data.</text>
</comment>
<accession>A0A329LU55</accession>
<gene>
    <name evidence="2" type="ORF">DQG23_37075</name>
</gene>
<feature type="transmembrane region" description="Helical" evidence="1">
    <location>
        <begin position="46"/>
        <end position="68"/>
    </location>
</feature>
<feature type="transmembrane region" description="Helical" evidence="1">
    <location>
        <begin position="21"/>
        <end position="40"/>
    </location>
</feature>
<dbReference type="AlphaFoldDB" id="A0A329LU55"/>
<reference evidence="2 3" key="1">
    <citation type="journal article" date="2009" name="Int. J. Syst. Evol. Microbiol.">
        <title>Paenibacillus contaminans sp. nov., isolated from a contaminated laboratory plate.</title>
        <authorList>
            <person name="Chou J.H."/>
            <person name="Lee J.H."/>
            <person name="Lin M.C."/>
            <person name="Chang P.S."/>
            <person name="Arun A.B."/>
            <person name="Young C.C."/>
            <person name="Chen W.M."/>
        </authorList>
    </citation>
    <scope>NUCLEOTIDE SEQUENCE [LARGE SCALE GENOMIC DNA]</scope>
    <source>
        <strain evidence="2 3">CKOBP-6</strain>
    </source>
</reference>
<keyword evidence="3" id="KW-1185">Reference proteome</keyword>
<protein>
    <submittedName>
        <fullName evidence="2">Uncharacterized protein</fullName>
    </submittedName>
</protein>
<keyword evidence="1" id="KW-0472">Membrane</keyword>
<evidence type="ECO:0000313" key="3">
    <source>
        <dbReference type="Proteomes" id="UP000250369"/>
    </source>
</evidence>
<name>A0A329LU55_9BACL</name>
<organism evidence="2 3">
    <name type="scientific">Paenibacillus contaminans</name>
    <dbReference type="NCBI Taxonomy" id="450362"/>
    <lineage>
        <taxon>Bacteria</taxon>
        <taxon>Bacillati</taxon>
        <taxon>Bacillota</taxon>
        <taxon>Bacilli</taxon>
        <taxon>Bacillales</taxon>
        <taxon>Paenibacillaceae</taxon>
        <taxon>Paenibacillus</taxon>
    </lineage>
</organism>
<proteinExistence type="predicted"/>
<keyword evidence="1" id="KW-1133">Transmembrane helix</keyword>
<dbReference type="Pfam" id="PF20136">
    <property type="entry name" value="DUF6526"/>
    <property type="match status" value="1"/>
</dbReference>